<dbReference type="Proteomes" id="UP001165082">
    <property type="component" value="Unassembled WGS sequence"/>
</dbReference>
<sequence>MSEGYPSPLPSPPTDGISSLSFSHFSTPAQTNVLLASSWDGTVRQYAPESDGKYCPRASQSAGGSPVLCSAYGVSTRYVYAGCLDGALQEVDMEKGGSTTIGNHEKAVSSVCCMSSPESPWSSSLSGCIASGSWDGNVKLWDVRQPQNCKSASEVSLGAKVFGMDWVDHTLMVCTSGRKVHIFDVRKAGDLDSFTISETSQRESSLKYQTRSCALFPDLDGYAIGSIEGR</sequence>
<gene>
    <name evidence="4" type="ORF">TrRE_jg2978</name>
</gene>
<dbReference type="InterPro" id="IPR036322">
    <property type="entry name" value="WD40_repeat_dom_sf"/>
</dbReference>
<dbReference type="SUPFAM" id="SSF50978">
    <property type="entry name" value="WD40 repeat-like"/>
    <property type="match status" value="1"/>
</dbReference>
<evidence type="ECO:0000256" key="2">
    <source>
        <dbReference type="ARBA" id="ARBA00022737"/>
    </source>
</evidence>
<evidence type="ECO:0000256" key="1">
    <source>
        <dbReference type="ARBA" id="ARBA00022574"/>
    </source>
</evidence>
<organism evidence="4 5">
    <name type="scientific">Triparma retinervis</name>
    <dbReference type="NCBI Taxonomy" id="2557542"/>
    <lineage>
        <taxon>Eukaryota</taxon>
        <taxon>Sar</taxon>
        <taxon>Stramenopiles</taxon>
        <taxon>Ochrophyta</taxon>
        <taxon>Bolidophyceae</taxon>
        <taxon>Parmales</taxon>
        <taxon>Triparmaceae</taxon>
        <taxon>Triparma</taxon>
    </lineage>
</organism>
<dbReference type="PROSITE" id="PS50082">
    <property type="entry name" value="WD_REPEATS_2"/>
    <property type="match status" value="1"/>
</dbReference>
<protein>
    <submittedName>
        <fullName evidence="4">Uncharacterized protein</fullName>
    </submittedName>
</protein>
<dbReference type="AlphaFoldDB" id="A0A9W7FZ01"/>
<reference evidence="4" key="1">
    <citation type="submission" date="2022-07" db="EMBL/GenBank/DDBJ databases">
        <title>Genome analysis of Parmales, a sister group of diatoms, reveals the evolutionary specialization of diatoms from phago-mixotrophs to photoautotrophs.</title>
        <authorList>
            <person name="Ban H."/>
            <person name="Sato S."/>
            <person name="Yoshikawa S."/>
            <person name="Kazumasa Y."/>
            <person name="Nakamura Y."/>
            <person name="Ichinomiya M."/>
            <person name="Saitoh K."/>
            <person name="Sato N."/>
            <person name="Blanc-Mathieu R."/>
            <person name="Endo H."/>
            <person name="Kuwata A."/>
            <person name="Ogata H."/>
        </authorList>
    </citation>
    <scope>NUCLEOTIDE SEQUENCE</scope>
</reference>
<feature type="repeat" description="WD" evidence="3">
    <location>
        <begin position="129"/>
        <end position="151"/>
    </location>
</feature>
<keyword evidence="5" id="KW-1185">Reference proteome</keyword>
<name>A0A9W7FZ01_9STRA</name>
<dbReference type="PANTHER" id="PTHR10971">
    <property type="entry name" value="MRNA EXPORT FACTOR AND BUB3"/>
    <property type="match status" value="1"/>
</dbReference>
<dbReference type="EMBL" id="BRXZ01008273">
    <property type="protein sequence ID" value="GMI23880.1"/>
    <property type="molecule type" value="Genomic_DNA"/>
</dbReference>
<comment type="caution">
    <text evidence="4">The sequence shown here is derived from an EMBL/GenBank/DDBJ whole genome shotgun (WGS) entry which is preliminary data.</text>
</comment>
<keyword evidence="2" id="KW-0677">Repeat</keyword>
<dbReference type="Gene3D" id="2.130.10.10">
    <property type="entry name" value="YVTN repeat-like/Quinoprotein amine dehydrogenase"/>
    <property type="match status" value="1"/>
</dbReference>
<accession>A0A9W7FZ01</accession>
<dbReference type="OrthoDB" id="10262475at2759"/>
<evidence type="ECO:0000313" key="4">
    <source>
        <dbReference type="EMBL" id="GMI23880.1"/>
    </source>
</evidence>
<evidence type="ECO:0000256" key="3">
    <source>
        <dbReference type="PROSITE-ProRule" id="PRU00221"/>
    </source>
</evidence>
<dbReference type="InterPro" id="IPR001680">
    <property type="entry name" value="WD40_rpt"/>
</dbReference>
<evidence type="ECO:0000313" key="5">
    <source>
        <dbReference type="Proteomes" id="UP001165082"/>
    </source>
</evidence>
<dbReference type="SMART" id="SM00320">
    <property type="entry name" value="WD40"/>
    <property type="match status" value="4"/>
</dbReference>
<keyword evidence="1 3" id="KW-0853">WD repeat</keyword>
<proteinExistence type="predicted"/>
<dbReference type="InterPro" id="IPR015943">
    <property type="entry name" value="WD40/YVTN_repeat-like_dom_sf"/>
</dbReference>
<dbReference type="Pfam" id="PF00400">
    <property type="entry name" value="WD40"/>
    <property type="match status" value="1"/>
</dbReference>